<dbReference type="WBParaSite" id="SBAD_0001235001-mRNA-1">
    <property type="protein sequence ID" value="SBAD_0001235001-mRNA-1"/>
    <property type="gene ID" value="SBAD_0001235001"/>
</dbReference>
<gene>
    <name evidence="1" type="ORF">SBAD_LOCUS11951</name>
</gene>
<evidence type="ECO:0000313" key="3">
    <source>
        <dbReference type="WBParaSite" id="SBAD_0001235001-mRNA-1"/>
    </source>
</evidence>
<sequence length="273" mass="32304">MSISTFFRHQAYLDEAVASDPAKRERLRRLHSGELDYEALCESHGFVDLTRYLLEKFQVKVLKRYHEALSERTKELEAALPSLRKLFGLKPSFINERIKILEAKSEEALKEPHEDIDEMRQECLANQRMITELTKEREELSMQTIKRKFEEMMHTSDSMLGDEESQLTMKYVIQNEKMADFYTQLAPWTVEEFSRRAVTLRQWLFDVEFLLDENSAPGTYSFQDFRISAREGKKFVQMLICFSLYYNKEIVWFPSNTYEIEIGVTPFAKYYAG</sequence>
<dbReference type="Proteomes" id="UP000270296">
    <property type="component" value="Unassembled WGS sequence"/>
</dbReference>
<keyword evidence="2" id="KW-1185">Reference proteome</keyword>
<accession>A0A183J7V3</accession>
<organism evidence="3">
    <name type="scientific">Soboliphyme baturini</name>
    <dbReference type="NCBI Taxonomy" id="241478"/>
    <lineage>
        <taxon>Eukaryota</taxon>
        <taxon>Metazoa</taxon>
        <taxon>Ecdysozoa</taxon>
        <taxon>Nematoda</taxon>
        <taxon>Enoplea</taxon>
        <taxon>Dorylaimia</taxon>
        <taxon>Dioctophymatida</taxon>
        <taxon>Dioctophymatoidea</taxon>
        <taxon>Soboliphymatidae</taxon>
        <taxon>Soboliphyme</taxon>
    </lineage>
</organism>
<evidence type="ECO:0000313" key="1">
    <source>
        <dbReference type="EMBL" id="VDP44231.1"/>
    </source>
</evidence>
<dbReference type="EMBL" id="UZAM01016665">
    <property type="protein sequence ID" value="VDP44231.1"/>
    <property type="molecule type" value="Genomic_DNA"/>
</dbReference>
<protein>
    <submittedName>
        <fullName evidence="3">Radixin</fullName>
    </submittedName>
</protein>
<dbReference type="AlphaFoldDB" id="A0A183J7V3"/>
<evidence type="ECO:0000313" key="2">
    <source>
        <dbReference type="Proteomes" id="UP000270296"/>
    </source>
</evidence>
<proteinExistence type="predicted"/>
<reference evidence="3" key="1">
    <citation type="submission" date="2016-06" db="UniProtKB">
        <authorList>
            <consortium name="WormBaseParasite"/>
        </authorList>
    </citation>
    <scope>IDENTIFICATION</scope>
</reference>
<name>A0A183J7V3_9BILA</name>
<reference evidence="1 2" key="2">
    <citation type="submission" date="2018-11" db="EMBL/GenBank/DDBJ databases">
        <authorList>
            <consortium name="Pathogen Informatics"/>
        </authorList>
    </citation>
    <scope>NUCLEOTIDE SEQUENCE [LARGE SCALE GENOMIC DNA]</scope>
</reference>